<dbReference type="InterPro" id="IPR040605">
    <property type="entry name" value="Glyco_hydro2_dom5"/>
</dbReference>
<dbReference type="EMBL" id="QKZK01000010">
    <property type="protein sequence ID" value="PZX17241.1"/>
    <property type="molecule type" value="Genomic_DNA"/>
</dbReference>
<evidence type="ECO:0000256" key="2">
    <source>
        <dbReference type="ARBA" id="ARBA00022801"/>
    </source>
</evidence>
<comment type="similarity">
    <text evidence="1">Belongs to the glycosyl hydrolase 2 family.</text>
</comment>
<dbReference type="SUPFAM" id="SSF49785">
    <property type="entry name" value="Galactose-binding domain-like"/>
    <property type="match status" value="1"/>
</dbReference>
<dbReference type="InterPro" id="IPR008979">
    <property type="entry name" value="Galactose-bd-like_sf"/>
</dbReference>
<dbReference type="NCBIfam" id="NF041463">
    <property type="entry name" value="GalB"/>
    <property type="match status" value="1"/>
</dbReference>
<gene>
    <name evidence="10" type="ORF">LX69_01556</name>
</gene>
<keyword evidence="4" id="KW-0732">Signal</keyword>
<feature type="domain" description="Glycoside hydrolase family 2 catalytic" evidence="6">
    <location>
        <begin position="408"/>
        <end position="561"/>
    </location>
</feature>
<sequence>MIDVFVLYNCVKMKSIQFFKCLSACILGWLMMPGLMAQASSRHDEMPPRERLSLNEGWKFFKYASGQQSDALIYDVRPELQENNELRVADAKPTEAVTVAAQQVVLKPWILPSANAFINDPAKRHVRPAGTPGADFPFVQASFDDAAWRSVSLPHDWAIEGPFQTGWDSEVGGGMGRLPSNGVAWYRRNLDIPASDKGKSIFLDVDGAMSHAMVWCNGTLVGGWPYGYNSWRLDLTPYLKLGASNQLAIRVDNPNHSARWYPGGGIYRNVWLVKTQPVHVAQWGTCVTTAQVSAASASVNVAVTIDNDSRSNAVVQVVTDIYEVDEAGHRAAKPVASLPVQKASVASGKQALVNGVVVLSKPRLWGPLPSQKPHLYLAVTSVMNKGRLLDAYETRFGIRDVVCDPQNGLLVNGERIAIKGVNQHHDLGALGAAFNVRAAQRQLEILREMGCNAIRMSHNPPAPELLELTDRMGFLVVNEIFDSWERKKTAHDFHLIFADWSEADTRAFIRRDRNCPSVIMWSFGNEVGEQYTDEAGAAVAQRLYDFVKEEDPTRPTTLAMNFAKPHMPLPAVPDVIGLNYQGEGIRWEPEFEGTDRIRTAPQYDAFHARNPNKMIYSSETASAFSSRGVYLFPVTPAISSPTRDGRGGDSKTCQVSAYELYAVDFGSSADKVFGSIERHPFVAGEFVWTGWDYLGEPTPYYEARSSYTGIIDLAGFKKDRFYLYQSHWRPELPMAHILPHWTWPERVGQVTPVHVFTSGDEAELFLNGQSLGRKMKHPYEYRLRWDEVVYAPGELKVVAYKKGQPWAEDIVETAGEAVTLKADADREVIAADGKDLSFITIQVVDAQGRMVPRANHNITFSVDGAGEIVATDNGDATDMTAFPSHERKTFNGMALVIVKAKAGSSGAFTVKAVAEGLESSFVSVRVQ</sequence>
<dbReference type="PRINTS" id="PR00132">
    <property type="entry name" value="GLHYDRLASE2"/>
</dbReference>
<accession>A0A2W7NAG1</accession>
<evidence type="ECO:0000256" key="3">
    <source>
        <dbReference type="ARBA" id="ARBA00023295"/>
    </source>
</evidence>
<dbReference type="InterPro" id="IPR013783">
    <property type="entry name" value="Ig-like_fold"/>
</dbReference>
<dbReference type="Gene3D" id="2.60.120.260">
    <property type="entry name" value="Galactose-binding domain-like"/>
    <property type="match status" value="1"/>
</dbReference>
<dbReference type="Pfam" id="PF00703">
    <property type="entry name" value="Glyco_hydro_2"/>
    <property type="match status" value="1"/>
</dbReference>
<feature type="domain" description="Glycoside hydrolase family 2" evidence="8">
    <location>
        <begin position="820"/>
        <end position="920"/>
    </location>
</feature>
<feature type="domain" description="Glycoside hydrolase family 2 immunoglobulin-like beta-sandwich" evidence="5">
    <location>
        <begin position="288"/>
        <end position="399"/>
    </location>
</feature>
<dbReference type="InterPro" id="IPR048229">
    <property type="entry name" value="GalB-like"/>
</dbReference>
<keyword evidence="11" id="KW-1185">Reference proteome</keyword>
<dbReference type="InterPro" id="IPR036156">
    <property type="entry name" value="Beta-gal/glucu_dom_sf"/>
</dbReference>
<evidence type="ECO:0000259" key="9">
    <source>
        <dbReference type="Pfam" id="PF22666"/>
    </source>
</evidence>
<evidence type="ECO:0000256" key="4">
    <source>
        <dbReference type="SAM" id="SignalP"/>
    </source>
</evidence>
<dbReference type="Pfam" id="PF18565">
    <property type="entry name" value="Glyco_hydro2_C5"/>
    <property type="match status" value="1"/>
</dbReference>
<dbReference type="InterPro" id="IPR006102">
    <property type="entry name" value="Ig-like_GH2"/>
</dbReference>
<dbReference type="InterPro" id="IPR006101">
    <property type="entry name" value="Glyco_hydro_2"/>
</dbReference>
<evidence type="ECO:0000259" key="6">
    <source>
        <dbReference type="Pfam" id="PF02836"/>
    </source>
</evidence>
<keyword evidence="3" id="KW-0326">Glycosidase</keyword>
<proteinExistence type="inferred from homology"/>
<feature type="signal peptide" evidence="4">
    <location>
        <begin position="1"/>
        <end position="37"/>
    </location>
</feature>
<dbReference type="SUPFAM" id="SSF49303">
    <property type="entry name" value="beta-Galactosidase/glucuronidase domain"/>
    <property type="match status" value="1"/>
</dbReference>
<dbReference type="Proteomes" id="UP000249239">
    <property type="component" value="Unassembled WGS sequence"/>
</dbReference>
<dbReference type="Gene3D" id="2.60.40.10">
    <property type="entry name" value="Immunoglobulins"/>
    <property type="match status" value="3"/>
</dbReference>
<reference evidence="10 11" key="1">
    <citation type="submission" date="2018-06" db="EMBL/GenBank/DDBJ databases">
        <title>Genomic Encyclopedia of Archaeal and Bacterial Type Strains, Phase II (KMG-II): from individual species to whole genera.</title>
        <authorList>
            <person name="Goeker M."/>
        </authorList>
    </citation>
    <scope>NUCLEOTIDE SEQUENCE [LARGE SCALE GENOMIC DNA]</scope>
    <source>
        <strain evidence="10 11">DSM 6779</strain>
    </source>
</reference>
<dbReference type="PANTHER" id="PTHR42732:SF1">
    <property type="entry name" value="BETA-MANNOSIDASE"/>
    <property type="match status" value="1"/>
</dbReference>
<dbReference type="InterPro" id="IPR054593">
    <property type="entry name" value="Beta-mannosidase-like_N2"/>
</dbReference>
<name>A0A2W7NAG1_9BACT</name>
<dbReference type="Pfam" id="PF16355">
    <property type="entry name" value="DUF4982"/>
    <property type="match status" value="1"/>
</dbReference>
<evidence type="ECO:0000259" key="5">
    <source>
        <dbReference type="Pfam" id="PF00703"/>
    </source>
</evidence>
<evidence type="ECO:0000259" key="8">
    <source>
        <dbReference type="Pfam" id="PF18565"/>
    </source>
</evidence>
<dbReference type="GO" id="GO:0004553">
    <property type="term" value="F:hydrolase activity, hydrolyzing O-glycosyl compounds"/>
    <property type="evidence" value="ECO:0007669"/>
    <property type="project" value="InterPro"/>
</dbReference>
<dbReference type="Pfam" id="PF02836">
    <property type="entry name" value="Glyco_hydro_2_C"/>
    <property type="match status" value="1"/>
</dbReference>
<evidence type="ECO:0000256" key="1">
    <source>
        <dbReference type="ARBA" id="ARBA00007401"/>
    </source>
</evidence>
<dbReference type="InterPro" id="IPR017853">
    <property type="entry name" value="GH"/>
</dbReference>
<dbReference type="InterPro" id="IPR051913">
    <property type="entry name" value="GH2_Domain-Containing"/>
</dbReference>
<feature type="chain" id="PRO_5015932872" evidence="4">
    <location>
        <begin position="38"/>
        <end position="927"/>
    </location>
</feature>
<dbReference type="InterPro" id="IPR032311">
    <property type="entry name" value="DUF4982"/>
</dbReference>
<dbReference type="GO" id="GO:0005975">
    <property type="term" value="P:carbohydrate metabolic process"/>
    <property type="evidence" value="ECO:0007669"/>
    <property type="project" value="InterPro"/>
</dbReference>
<feature type="domain" description="DUF4982" evidence="7">
    <location>
        <begin position="748"/>
        <end position="807"/>
    </location>
</feature>
<comment type="caution">
    <text evidence="10">The sequence shown here is derived from an EMBL/GenBank/DDBJ whole genome shotgun (WGS) entry which is preliminary data.</text>
</comment>
<dbReference type="AlphaFoldDB" id="A0A2W7NAG1"/>
<feature type="domain" description="Beta-mannosidase-like galactose-binding" evidence="9">
    <location>
        <begin position="185"/>
        <end position="258"/>
    </location>
</feature>
<dbReference type="InterPro" id="IPR006103">
    <property type="entry name" value="Glyco_hydro_2_cat"/>
</dbReference>
<dbReference type="PANTHER" id="PTHR42732">
    <property type="entry name" value="BETA-GALACTOSIDASE"/>
    <property type="match status" value="1"/>
</dbReference>
<dbReference type="InterPro" id="IPR008964">
    <property type="entry name" value="Invasin/intimin_cell_adhesion"/>
</dbReference>
<dbReference type="Pfam" id="PF22666">
    <property type="entry name" value="Glyco_hydro_2_N2"/>
    <property type="match status" value="1"/>
</dbReference>
<organism evidence="10 11">
    <name type="scientific">Breznakibacter xylanolyticus</name>
    <dbReference type="NCBI Taxonomy" id="990"/>
    <lineage>
        <taxon>Bacteria</taxon>
        <taxon>Pseudomonadati</taxon>
        <taxon>Bacteroidota</taxon>
        <taxon>Bacteroidia</taxon>
        <taxon>Marinilabiliales</taxon>
        <taxon>Marinilabiliaceae</taxon>
        <taxon>Breznakibacter</taxon>
    </lineage>
</organism>
<evidence type="ECO:0000313" key="11">
    <source>
        <dbReference type="Proteomes" id="UP000249239"/>
    </source>
</evidence>
<dbReference type="SUPFAM" id="SSF49373">
    <property type="entry name" value="Invasin/intimin cell-adhesion fragments"/>
    <property type="match status" value="1"/>
</dbReference>
<keyword evidence="2" id="KW-0378">Hydrolase</keyword>
<evidence type="ECO:0000259" key="7">
    <source>
        <dbReference type="Pfam" id="PF16355"/>
    </source>
</evidence>
<evidence type="ECO:0000313" key="10">
    <source>
        <dbReference type="EMBL" id="PZX17241.1"/>
    </source>
</evidence>
<protein>
    <submittedName>
        <fullName evidence="10">Beta-galactosidase</fullName>
    </submittedName>
</protein>
<dbReference type="Gene3D" id="3.20.20.80">
    <property type="entry name" value="Glycosidases"/>
    <property type="match status" value="1"/>
</dbReference>
<dbReference type="SUPFAM" id="SSF51445">
    <property type="entry name" value="(Trans)glycosidases"/>
    <property type="match status" value="1"/>
</dbReference>